<dbReference type="InterPro" id="IPR006094">
    <property type="entry name" value="Oxid_FAD_bind_N"/>
</dbReference>
<dbReference type="InterPro" id="IPR016170">
    <property type="entry name" value="Cytok_DH_C_sf"/>
</dbReference>
<dbReference type="GO" id="GO:0008720">
    <property type="term" value="F:D-lactate dehydrogenase (NAD+) activity"/>
    <property type="evidence" value="ECO:0007669"/>
    <property type="project" value="TreeGrafter"/>
</dbReference>
<comment type="cofactor">
    <cofactor evidence="1">
        <name>FAD</name>
        <dbReference type="ChEBI" id="CHEBI:57692"/>
    </cofactor>
</comment>
<keyword evidence="4" id="KW-0560">Oxidoreductase</keyword>
<dbReference type="GO" id="GO:0005739">
    <property type="term" value="C:mitochondrion"/>
    <property type="evidence" value="ECO:0007669"/>
    <property type="project" value="TreeGrafter"/>
</dbReference>
<dbReference type="GO" id="GO:1903457">
    <property type="term" value="P:lactate catabolic process"/>
    <property type="evidence" value="ECO:0007669"/>
    <property type="project" value="TreeGrafter"/>
</dbReference>
<dbReference type="InterPro" id="IPR004113">
    <property type="entry name" value="FAD-bd_oxidored_4_C"/>
</dbReference>
<reference evidence="6" key="1">
    <citation type="submission" date="2022-10" db="EMBL/GenBank/DDBJ databases">
        <title>Tapping the CABI collections for fungal endophytes: first genome assemblies for Collariella, Neodidymelliopsis, Ascochyta clinopodiicola, Didymella pomorum, Didymosphaeria variabile, Neocosmospora piperis and Neocucurbitaria cava.</title>
        <authorList>
            <person name="Hill R."/>
        </authorList>
    </citation>
    <scope>NUCLEOTIDE SEQUENCE</scope>
    <source>
        <strain evidence="6">IMI 355082</strain>
    </source>
</reference>
<evidence type="ECO:0000256" key="3">
    <source>
        <dbReference type="ARBA" id="ARBA00022827"/>
    </source>
</evidence>
<dbReference type="OrthoDB" id="5332616at2759"/>
<dbReference type="GO" id="GO:0071949">
    <property type="term" value="F:FAD binding"/>
    <property type="evidence" value="ECO:0007669"/>
    <property type="project" value="InterPro"/>
</dbReference>
<evidence type="ECO:0000313" key="6">
    <source>
        <dbReference type="EMBL" id="KAJ4397420.1"/>
    </source>
</evidence>
<evidence type="ECO:0000256" key="1">
    <source>
        <dbReference type="ARBA" id="ARBA00001974"/>
    </source>
</evidence>
<evidence type="ECO:0000313" key="7">
    <source>
        <dbReference type="Proteomes" id="UP001140453"/>
    </source>
</evidence>
<gene>
    <name evidence="6" type="ORF">N0V93_001647</name>
</gene>
<dbReference type="InterPro" id="IPR016171">
    <property type="entry name" value="Vanillyl_alc_oxidase_C-sub2"/>
</dbReference>
<keyword evidence="2" id="KW-0285">Flavoprotein</keyword>
<keyword evidence="3" id="KW-0274">FAD</keyword>
<dbReference type="PANTHER" id="PTHR11748:SF114">
    <property type="entry name" value="ARYL-ALCOHOL OXIDASE VANILLYL-ALCOHOL OXIDASE (AFU_ORTHOLOGUE AFUA_3G09500)-RELATED"/>
    <property type="match status" value="1"/>
</dbReference>
<evidence type="ECO:0000259" key="5">
    <source>
        <dbReference type="PROSITE" id="PS51387"/>
    </source>
</evidence>
<dbReference type="SUPFAM" id="SSF56176">
    <property type="entry name" value="FAD-binding/transporter-associated domain-like"/>
    <property type="match status" value="1"/>
</dbReference>
<dbReference type="EMBL" id="JAPEVB010000001">
    <property type="protein sequence ID" value="KAJ4397420.1"/>
    <property type="molecule type" value="Genomic_DNA"/>
</dbReference>
<name>A0A9W8Z498_9PEZI</name>
<comment type="caution">
    <text evidence="6">The sequence shown here is derived from an EMBL/GenBank/DDBJ whole genome shotgun (WGS) entry which is preliminary data.</text>
</comment>
<dbReference type="Gene3D" id="3.40.462.10">
    <property type="entry name" value="FAD-linked oxidases, C-terminal domain"/>
    <property type="match status" value="1"/>
</dbReference>
<dbReference type="Gene3D" id="3.30.43.10">
    <property type="entry name" value="Uridine Diphospho-n-acetylenolpyruvylglucosamine Reductase, domain 2"/>
    <property type="match status" value="1"/>
</dbReference>
<dbReference type="PANTHER" id="PTHR11748">
    <property type="entry name" value="D-LACTATE DEHYDROGENASE"/>
    <property type="match status" value="1"/>
</dbReference>
<accession>A0A9W8Z498</accession>
<dbReference type="GO" id="GO:0004458">
    <property type="term" value="F:D-lactate dehydrogenase (cytochrome) activity"/>
    <property type="evidence" value="ECO:0007669"/>
    <property type="project" value="TreeGrafter"/>
</dbReference>
<dbReference type="Pfam" id="PF02913">
    <property type="entry name" value="FAD-oxidase_C"/>
    <property type="match status" value="1"/>
</dbReference>
<keyword evidence="7" id="KW-1185">Reference proteome</keyword>
<dbReference type="InterPro" id="IPR016169">
    <property type="entry name" value="FAD-bd_PCMH_sub2"/>
</dbReference>
<organism evidence="6 7">
    <name type="scientific">Gnomoniopsis smithogilvyi</name>
    <dbReference type="NCBI Taxonomy" id="1191159"/>
    <lineage>
        <taxon>Eukaryota</taxon>
        <taxon>Fungi</taxon>
        <taxon>Dikarya</taxon>
        <taxon>Ascomycota</taxon>
        <taxon>Pezizomycotina</taxon>
        <taxon>Sordariomycetes</taxon>
        <taxon>Sordariomycetidae</taxon>
        <taxon>Diaporthales</taxon>
        <taxon>Gnomoniaceae</taxon>
        <taxon>Gnomoniopsis</taxon>
    </lineage>
</organism>
<evidence type="ECO:0000256" key="2">
    <source>
        <dbReference type="ARBA" id="ARBA00022630"/>
    </source>
</evidence>
<dbReference type="InterPro" id="IPR016164">
    <property type="entry name" value="FAD-linked_Oxase-like_C"/>
</dbReference>
<evidence type="ECO:0000256" key="4">
    <source>
        <dbReference type="ARBA" id="ARBA00023002"/>
    </source>
</evidence>
<dbReference type="InterPro" id="IPR016166">
    <property type="entry name" value="FAD-bd_PCMH"/>
</dbReference>
<dbReference type="Gene3D" id="3.30.465.10">
    <property type="match status" value="1"/>
</dbReference>
<feature type="domain" description="FAD-binding PCMH-type" evidence="5">
    <location>
        <begin position="80"/>
        <end position="266"/>
    </location>
</feature>
<dbReference type="AlphaFoldDB" id="A0A9W8Z498"/>
<dbReference type="Proteomes" id="UP001140453">
    <property type="component" value="Unassembled WGS sequence"/>
</dbReference>
<protein>
    <recommendedName>
        <fullName evidence="5">FAD-binding PCMH-type domain-containing protein</fullName>
    </recommendedName>
</protein>
<dbReference type="SUPFAM" id="SSF55103">
    <property type="entry name" value="FAD-linked oxidases, C-terminal domain"/>
    <property type="match status" value="1"/>
</dbReference>
<dbReference type="InterPro" id="IPR016167">
    <property type="entry name" value="FAD-bd_PCMH_sub1"/>
</dbReference>
<dbReference type="Pfam" id="PF01565">
    <property type="entry name" value="FAD_binding_4"/>
    <property type="match status" value="1"/>
</dbReference>
<dbReference type="InterPro" id="IPR036318">
    <property type="entry name" value="FAD-bd_PCMH-like_sf"/>
</dbReference>
<proteinExistence type="predicted"/>
<dbReference type="Gene3D" id="1.10.45.10">
    <property type="entry name" value="Vanillyl-alcohol Oxidase, Chain A, domain 4"/>
    <property type="match status" value="1"/>
</dbReference>
<sequence>MVAEQAPRYADPVYQTAHDETFSQPVVKGIPVALPPGVTAEDFDKALSQISVVLGEDAIFKGERLKEYIDPYEIPEGGHERNIPGAAVCPASVEQLQEALKVVNEFKIPVWTISRGKNLGYGGPAPVVNGSIIMDLHRMNKILEVDEKLAVAVVEPGVTFGDLYTYCAKNKLKVWPSTASLGWGSVVGNTVDRGMGFVPAGIHHENMAGLEVVLANGDVVRTGQFAMSSSPSAHLTHLSFGPTIDGLFLQSNLGIVTKLGIHMTPQPQAFMACTFDMPDIDDVETITDVFGALRRNGTLPTVVYVFSLVEWSALAKPRHEYWDGEGPIPDWRLKEMQKELDTGFWTVKWGLYGAPKVLEAQYEEVQRVVAKEAPTGRLRKVVFSGGEDGELLEATSVPQPYGGMFVGVPSMFSIPMVNYYNSKEGGVGAHGAYSPIIPLDGKKMKDWVHAARKVYEEHGMDLCCDFFMSNRHAVMVCMLCFDKTNPKQRQAIEDIFNGLFIEGKKRGFAKYRSHINHMDQCAELFDFNNHAYRRFVETIKDSLDPNGVLSPGKMGIWPRRFREARSNGTNGSSHLINA</sequence>
<dbReference type="PROSITE" id="PS51387">
    <property type="entry name" value="FAD_PCMH"/>
    <property type="match status" value="1"/>
</dbReference>